<evidence type="ECO:0008006" key="4">
    <source>
        <dbReference type="Google" id="ProtNLM"/>
    </source>
</evidence>
<keyword evidence="1" id="KW-1133">Transmembrane helix</keyword>
<gene>
    <name evidence="2" type="ORF">G6R27_02890</name>
</gene>
<dbReference type="EMBL" id="JAAMFI010000001">
    <property type="protein sequence ID" value="MBS9334986.1"/>
    <property type="molecule type" value="Genomic_DNA"/>
</dbReference>
<name>A0ABS5QPB6_9LACO</name>
<evidence type="ECO:0000313" key="2">
    <source>
        <dbReference type="EMBL" id="MBS9334986.1"/>
    </source>
</evidence>
<keyword evidence="1" id="KW-0812">Transmembrane</keyword>
<evidence type="ECO:0000256" key="1">
    <source>
        <dbReference type="SAM" id="Phobius"/>
    </source>
</evidence>
<proteinExistence type="predicted"/>
<reference evidence="2 3" key="1">
    <citation type="submission" date="2020-02" db="EMBL/GenBank/DDBJ databases">
        <title>Fructobacillus sp. isolated from paper mulberry of Taiwan.</title>
        <authorList>
            <person name="Lin S.-T."/>
        </authorList>
    </citation>
    <scope>NUCLEOTIDE SEQUENCE [LARGE SCALE GENOMIC DNA]</scope>
    <source>
        <strain evidence="2 3">M1-10</strain>
    </source>
</reference>
<dbReference type="RefSeq" id="WP_213819574.1">
    <property type="nucleotide sequence ID" value="NZ_JAAMFI010000001.1"/>
</dbReference>
<dbReference type="Proteomes" id="UP001519418">
    <property type="component" value="Unassembled WGS sequence"/>
</dbReference>
<feature type="transmembrane region" description="Helical" evidence="1">
    <location>
        <begin position="6"/>
        <end position="28"/>
    </location>
</feature>
<sequence>MLDLILKVLQIFSALATVVGVIGLFLTIKTYKEGKIIQSKSEDRRIILTSIQVLEIFSNRIIPDMGKYEQEVYEEIPKNKKKAVDAINKASKESGLANIITVEDLPSELVDQIVLATKMESNLLKTFNSLEHVSVYINYGLVDDSLIYNAVHNVFCNFIERNKDVFDHLITDEVPFINIRTLYDNWKK</sequence>
<keyword evidence="3" id="KW-1185">Reference proteome</keyword>
<accession>A0ABS5QPB6</accession>
<comment type="caution">
    <text evidence="2">The sequence shown here is derived from an EMBL/GenBank/DDBJ whole genome shotgun (WGS) entry which is preliminary data.</text>
</comment>
<keyword evidence="1" id="KW-0472">Membrane</keyword>
<protein>
    <recommendedName>
        <fullName evidence="4">DUF4760 domain-containing protein</fullName>
    </recommendedName>
</protein>
<evidence type="ECO:0000313" key="3">
    <source>
        <dbReference type="Proteomes" id="UP001519418"/>
    </source>
</evidence>
<organism evidence="2 3">
    <name type="scientific">Fructobacillus papyriferae</name>
    <dbReference type="NCBI Taxonomy" id="2713171"/>
    <lineage>
        <taxon>Bacteria</taxon>
        <taxon>Bacillati</taxon>
        <taxon>Bacillota</taxon>
        <taxon>Bacilli</taxon>
        <taxon>Lactobacillales</taxon>
        <taxon>Lactobacillaceae</taxon>
        <taxon>Fructobacillus</taxon>
    </lineage>
</organism>